<comment type="caution">
    <text evidence="1">The sequence shown here is derived from an EMBL/GenBank/DDBJ whole genome shotgun (WGS) entry which is preliminary data.</text>
</comment>
<dbReference type="RefSeq" id="WP_155410875.1">
    <property type="nucleotide sequence ID" value="NZ_LDVW01000114.1"/>
</dbReference>
<sequence length="226" mass="26057">MNDIISQTHKTCYSFLQQFINLSVDPICLRENSGEFLICNHSFTEKLLGNLKLTEWLSTLDFETSYKLSALELEAYALECGVIMEENINLRGKQWDFIITKLTIDGIAMTIWQFSRIYRKVVANNKFEPGLTAAIDRLQKLVEELKESHKSNLSLYCLGASHSLIARILNISTGTSKNRIKHIQDRLLIDSREELFILFHVSGISVLLYKRTLQCITRNVNRLLKK</sequence>
<dbReference type="AlphaFoldDB" id="A0AAI9DGQ5"/>
<organism evidence="1">
    <name type="scientific">Pluralibacter gergoviae</name>
    <name type="common">Enterobacter gergoviae</name>
    <dbReference type="NCBI Taxonomy" id="61647"/>
    <lineage>
        <taxon>Bacteria</taxon>
        <taxon>Pseudomonadati</taxon>
        <taxon>Pseudomonadota</taxon>
        <taxon>Gammaproteobacteria</taxon>
        <taxon>Enterobacterales</taxon>
        <taxon>Enterobacteriaceae</taxon>
        <taxon>Pluralibacter</taxon>
    </lineage>
</organism>
<dbReference type="EMBL" id="ABLOKC030000001">
    <property type="protein sequence ID" value="EML1469512.1"/>
    <property type="molecule type" value="Genomic_DNA"/>
</dbReference>
<name>A0AAI9DGQ5_PLUGE</name>
<proteinExistence type="predicted"/>
<protein>
    <submittedName>
        <fullName evidence="1">Uncharacterized protein</fullName>
    </submittedName>
</protein>
<accession>A0AAI9DGQ5</accession>
<dbReference type="GO" id="GO:0006355">
    <property type="term" value="P:regulation of DNA-templated transcription"/>
    <property type="evidence" value="ECO:0007669"/>
    <property type="project" value="InterPro"/>
</dbReference>
<dbReference type="Gene3D" id="3.30.450.20">
    <property type="entry name" value="PAS domain"/>
    <property type="match status" value="1"/>
</dbReference>
<dbReference type="InterPro" id="IPR016032">
    <property type="entry name" value="Sig_transdc_resp-reg_C-effctor"/>
</dbReference>
<dbReference type="SUPFAM" id="SSF46894">
    <property type="entry name" value="C-terminal effector domain of the bipartite response regulators"/>
    <property type="match status" value="1"/>
</dbReference>
<dbReference type="InterPro" id="IPR036388">
    <property type="entry name" value="WH-like_DNA-bd_sf"/>
</dbReference>
<gene>
    <name evidence="1" type="ORF">QEG54_000179</name>
</gene>
<evidence type="ECO:0000313" key="1">
    <source>
        <dbReference type="EMBL" id="EML1469512.1"/>
    </source>
</evidence>
<reference evidence="1" key="1">
    <citation type="submission" date="2024-02" db="EMBL/GenBank/DDBJ databases">
        <authorList>
            <consortium name="Clinical and Environmental Microbiology Branch: Whole genome sequencing antimicrobial resistance pathogens in the healthcare setting"/>
        </authorList>
    </citation>
    <scope>NUCLEOTIDE SEQUENCE</scope>
    <source>
        <strain evidence="1">2021DK-00143</strain>
    </source>
</reference>
<dbReference type="Gene3D" id="1.10.10.10">
    <property type="entry name" value="Winged helix-like DNA-binding domain superfamily/Winged helix DNA-binding domain"/>
    <property type="match status" value="1"/>
</dbReference>
<dbReference type="GO" id="GO:0003677">
    <property type="term" value="F:DNA binding"/>
    <property type="evidence" value="ECO:0007669"/>
    <property type="project" value="InterPro"/>
</dbReference>